<feature type="short sequence motif" description="GXSXG" evidence="4">
    <location>
        <begin position="42"/>
        <end position="46"/>
    </location>
</feature>
<feature type="short sequence motif" description="DGA/G" evidence="4">
    <location>
        <begin position="169"/>
        <end position="171"/>
    </location>
</feature>
<proteinExistence type="predicted"/>
<evidence type="ECO:0000259" key="5">
    <source>
        <dbReference type="PROSITE" id="PS51635"/>
    </source>
</evidence>
<organism evidence="6 7">
    <name type="scientific">Nocardiopsis coralli</name>
    <dbReference type="NCBI Taxonomy" id="2772213"/>
    <lineage>
        <taxon>Bacteria</taxon>
        <taxon>Bacillati</taxon>
        <taxon>Actinomycetota</taxon>
        <taxon>Actinomycetes</taxon>
        <taxon>Streptosporangiales</taxon>
        <taxon>Nocardiopsidaceae</taxon>
        <taxon>Nocardiopsis</taxon>
    </lineage>
</organism>
<evidence type="ECO:0000313" key="6">
    <source>
        <dbReference type="EMBL" id="MBE3001552.1"/>
    </source>
</evidence>
<dbReference type="PANTHER" id="PTHR14226">
    <property type="entry name" value="NEUROPATHY TARGET ESTERASE/SWISS CHEESE D.MELANOGASTER"/>
    <property type="match status" value="1"/>
</dbReference>
<feature type="active site" description="Nucleophile" evidence="4">
    <location>
        <position position="44"/>
    </location>
</feature>
<dbReference type="Proteomes" id="UP000806528">
    <property type="component" value="Unassembled WGS sequence"/>
</dbReference>
<dbReference type="InterPro" id="IPR050301">
    <property type="entry name" value="NTE"/>
</dbReference>
<dbReference type="RefSeq" id="WP_193124151.1">
    <property type="nucleotide sequence ID" value="NZ_JADBGI010000026.1"/>
</dbReference>
<dbReference type="CDD" id="cd07209">
    <property type="entry name" value="Pat_hypo_Ecoli_Z1214_like"/>
    <property type="match status" value="1"/>
</dbReference>
<evidence type="ECO:0000256" key="3">
    <source>
        <dbReference type="ARBA" id="ARBA00023098"/>
    </source>
</evidence>
<dbReference type="Gene3D" id="3.40.1090.10">
    <property type="entry name" value="Cytosolic phospholipase A2 catalytic domain"/>
    <property type="match status" value="2"/>
</dbReference>
<keyword evidence="2 4" id="KW-0442">Lipid degradation</keyword>
<feature type="short sequence motif" description="GXGXXG" evidence="4">
    <location>
        <begin position="15"/>
        <end position="20"/>
    </location>
</feature>
<dbReference type="PANTHER" id="PTHR14226:SF57">
    <property type="entry name" value="BLR7027 PROTEIN"/>
    <property type="match status" value="1"/>
</dbReference>
<feature type="domain" description="PNPLA" evidence="5">
    <location>
        <begin position="11"/>
        <end position="182"/>
    </location>
</feature>
<evidence type="ECO:0000256" key="1">
    <source>
        <dbReference type="ARBA" id="ARBA00022801"/>
    </source>
</evidence>
<dbReference type="SUPFAM" id="SSF52151">
    <property type="entry name" value="FabD/lysophospholipase-like"/>
    <property type="match status" value="1"/>
</dbReference>
<evidence type="ECO:0000256" key="4">
    <source>
        <dbReference type="PROSITE-ProRule" id="PRU01161"/>
    </source>
</evidence>
<sequence>MSSHHPHPVAFVLGGGGIRGAVQVGMLQALLEHGVRPDLVVGSSIGAINGAIVAAHPGPEAAGLLHRAWNSPQARAVYGDSVGRQLHRLITTRTHLNSPRPLQRLLQDLLGTDTRFEDLPTPLRVVAASIESAAEHWFTTGPLLPAVLASASVPGLLPPTRVGDEHYLDGGIVNSIPLQAALDAGARTVYVLHVGRVDEPLTAPTTPVETARVAFEIARRHRWARDLAELPDHVDLHVLPTGGALDGDQNLGSYKRMGTTPTRIDRAHRATRAYLEGR</sequence>
<protein>
    <submittedName>
        <fullName evidence="6">Patatin-like phospholipase family protein</fullName>
    </submittedName>
</protein>
<dbReference type="InterPro" id="IPR016035">
    <property type="entry name" value="Acyl_Trfase/lysoPLipase"/>
</dbReference>
<dbReference type="EMBL" id="JADBGI010000026">
    <property type="protein sequence ID" value="MBE3001552.1"/>
    <property type="molecule type" value="Genomic_DNA"/>
</dbReference>
<keyword evidence="3 4" id="KW-0443">Lipid metabolism</keyword>
<reference evidence="6 7" key="1">
    <citation type="submission" date="2020-09" db="EMBL/GenBank/DDBJ databases">
        <title>Diversity and distribution of actinomycetes associated with coral in the coast of Hainan.</title>
        <authorList>
            <person name="Li F."/>
        </authorList>
    </citation>
    <scope>NUCLEOTIDE SEQUENCE [LARGE SCALE GENOMIC DNA]</scope>
    <source>
        <strain evidence="6 7">HNM0947</strain>
    </source>
</reference>
<dbReference type="Pfam" id="PF01734">
    <property type="entry name" value="Patatin"/>
    <property type="match status" value="1"/>
</dbReference>
<evidence type="ECO:0000313" key="7">
    <source>
        <dbReference type="Proteomes" id="UP000806528"/>
    </source>
</evidence>
<accession>A0ABR9PCH9</accession>
<name>A0ABR9PCH9_9ACTN</name>
<feature type="active site" description="Proton acceptor" evidence="4">
    <location>
        <position position="169"/>
    </location>
</feature>
<dbReference type="InterPro" id="IPR002641">
    <property type="entry name" value="PNPLA_dom"/>
</dbReference>
<keyword evidence="7" id="KW-1185">Reference proteome</keyword>
<dbReference type="PROSITE" id="PS51635">
    <property type="entry name" value="PNPLA"/>
    <property type="match status" value="1"/>
</dbReference>
<keyword evidence="1 4" id="KW-0378">Hydrolase</keyword>
<comment type="caution">
    <text evidence="6">The sequence shown here is derived from an EMBL/GenBank/DDBJ whole genome shotgun (WGS) entry which is preliminary data.</text>
</comment>
<evidence type="ECO:0000256" key="2">
    <source>
        <dbReference type="ARBA" id="ARBA00022963"/>
    </source>
</evidence>
<gene>
    <name evidence="6" type="ORF">IDM40_23080</name>
</gene>